<feature type="compositionally biased region" description="Polar residues" evidence="1">
    <location>
        <begin position="1"/>
        <end position="11"/>
    </location>
</feature>
<evidence type="ECO:0000313" key="2">
    <source>
        <dbReference type="EMBL" id="KAL3513125.1"/>
    </source>
</evidence>
<organism evidence="2 3">
    <name type="scientific">Cinchona calisaya</name>
    <dbReference type="NCBI Taxonomy" id="153742"/>
    <lineage>
        <taxon>Eukaryota</taxon>
        <taxon>Viridiplantae</taxon>
        <taxon>Streptophyta</taxon>
        <taxon>Embryophyta</taxon>
        <taxon>Tracheophyta</taxon>
        <taxon>Spermatophyta</taxon>
        <taxon>Magnoliopsida</taxon>
        <taxon>eudicotyledons</taxon>
        <taxon>Gunneridae</taxon>
        <taxon>Pentapetalae</taxon>
        <taxon>asterids</taxon>
        <taxon>lamiids</taxon>
        <taxon>Gentianales</taxon>
        <taxon>Rubiaceae</taxon>
        <taxon>Cinchonoideae</taxon>
        <taxon>Cinchoneae</taxon>
        <taxon>Cinchona</taxon>
    </lineage>
</organism>
<proteinExistence type="predicted"/>
<feature type="region of interest" description="Disordered" evidence="1">
    <location>
        <begin position="66"/>
        <end position="122"/>
    </location>
</feature>
<evidence type="ECO:0000256" key="1">
    <source>
        <dbReference type="SAM" id="MobiDB-lite"/>
    </source>
</evidence>
<dbReference type="Proteomes" id="UP001630127">
    <property type="component" value="Unassembled WGS sequence"/>
</dbReference>
<name>A0ABD2Z0T4_9GENT</name>
<keyword evidence="3" id="KW-1185">Reference proteome</keyword>
<feature type="compositionally biased region" description="Acidic residues" evidence="1">
    <location>
        <begin position="79"/>
        <end position="95"/>
    </location>
</feature>
<feature type="region of interest" description="Disordered" evidence="1">
    <location>
        <begin position="1"/>
        <end position="50"/>
    </location>
</feature>
<gene>
    <name evidence="2" type="ORF">ACH5RR_025842</name>
</gene>
<evidence type="ECO:0000313" key="3">
    <source>
        <dbReference type="Proteomes" id="UP001630127"/>
    </source>
</evidence>
<dbReference type="EMBL" id="JBJUIK010000011">
    <property type="protein sequence ID" value="KAL3513125.1"/>
    <property type="molecule type" value="Genomic_DNA"/>
</dbReference>
<comment type="caution">
    <text evidence="2">The sequence shown here is derived from an EMBL/GenBank/DDBJ whole genome shotgun (WGS) entry which is preliminary data.</text>
</comment>
<accession>A0ABD2Z0T4</accession>
<reference evidence="2 3" key="1">
    <citation type="submission" date="2024-11" db="EMBL/GenBank/DDBJ databases">
        <title>A near-complete genome assembly of Cinchona calisaya.</title>
        <authorList>
            <person name="Lian D.C."/>
            <person name="Zhao X.W."/>
            <person name="Wei L."/>
        </authorList>
    </citation>
    <scope>NUCLEOTIDE SEQUENCE [LARGE SCALE GENOMIC DNA]</scope>
    <source>
        <tissue evidence="2">Nenye</tissue>
    </source>
</reference>
<dbReference type="AlphaFoldDB" id="A0ABD2Z0T4"/>
<protein>
    <submittedName>
        <fullName evidence="2">Uncharacterized protein</fullName>
    </submittedName>
</protein>
<feature type="compositionally biased region" description="Basic and acidic residues" evidence="1">
    <location>
        <begin position="26"/>
        <end position="39"/>
    </location>
</feature>
<sequence>MKSPVVQSSPRRSARLTPNKVTTTFHLKDESGNETEKPTSQRNVGKSFGIRRSLNLTTQTHCCEQPLIPSVGQHNPHEDAEDDEHNYHENDEEDEHNNHENNEEDKEEQTFPLGDPTFLFIG</sequence>